<gene>
    <name evidence="1" type="ORF">HNP86_001858</name>
</gene>
<accession>A0A7J9NVJ7</accession>
<dbReference type="EMBL" id="JACDUH010000003">
    <property type="protein sequence ID" value="MBA2851699.1"/>
    <property type="molecule type" value="Genomic_DNA"/>
</dbReference>
<sequence>MKKPTTVTIKQMDGHYYFDCNRTSNAYRVLERELEIIGVPYSREEADDIKSLLIKHNYVKSNEIMEMV</sequence>
<organism evidence="1 2">
    <name type="scientific">Methanococcus maripaludis</name>
    <name type="common">Methanococcus deltae</name>
    <dbReference type="NCBI Taxonomy" id="39152"/>
    <lineage>
        <taxon>Archaea</taxon>
        <taxon>Methanobacteriati</taxon>
        <taxon>Methanobacteriota</taxon>
        <taxon>Methanomada group</taxon>
        <taxon>Methanococci</taxon>
        <taxon>Methanococcales</taxon>
        <taxon>Methanococcaceae</taxon>
        <taxon>Methanococcus</taxon>
    </lineage>
</organism>
<proteinExistence type="predicted"/>
<dbReference type="AlphaFoldDB" id="A0A7J9NVJ7"/>
<protein>
    <submittedName>
        <fullName evidence="1">Uncharacterized protein</fullName>
    </submittedName>
</protein>
<dbReference type="Proteomes" id="UP000564425">
    <property type="component" value="Unassembled WGS sequence"/>
</dbReference>
<dbReference type="RefSeq" id="WP_181501525.1">
    <property type="nucleotide sequence ID" value="NZ_JACDUH010000003.1"/>
</dbReference>
<comment type="caution">
    <text evidence="1">The sequence shown here is derived from an EMBL/GenBank/DDBJ whole genome shotgun (WGS) entry which is preliminary data.</text>
</comment>
<name>A0A7J9NVJ7_METMI</name>
<evidence type="ECO:0000313" key="1">
    <source>
        <dbReference type="EMBL" id="MBA2851699.1"/>
    </source>
</evidence>
<evidence type="ECO:0000313" key="2">
    <source>
        <dbReference type="Proteomes" id="UP000564425"/>
    </source>
</evidence>
<reference evidence="1 2" key="1">
    <citation type="submission" date="2020-07" db="EMBL/GenBank/DDBJ databases">
        <title>Genomic Encyclopedia of Type Strains, Phase IV (KMG-V): Genome sequencing to study the core and pangenomes of soil and plant-associated prokaryotes.</title>
        <authorList>
            <person name="Whitman W."/>
        </authorList>
    </citation>
    <scope>NUCLEOTIDE SEQUENCE [LARGE SCALE GENOMIC DNA]</scope>
    <source>
        <strain evidence="1 2">A1</strain>
    </source>
</reference>